<evidence type="ECO:0000256" key="1">
    <source>
        <dbReference type="SAM" id="MobiDB-lite"/>
    </source>
</evidence>
<proteinExistence type="predicted"/>
<organism evidence="2 3">
    <name type="scientific">Hydnum rufescens UP504</name>
    <dbReference type="NCBI Taxonomy" id="1448309"/>
    <lineage>
        <taxon>Eukaryota</taxon>
        <taxon>Fungi</taxon>
        <taxon>Dikarya</taxon>
        <taxon>Basidiomycota</taxon>
        <taxon>Agaricomycotina</taxon>
        <taxon>Agaricomycetes</taxon>
        <taxon>Cantharellales</taxon>
        <taxon>Hydnaceae</taxon>
        <taxon>Hydnum</taxon>
    </lineage>
</organism>
<keyword evidence="3" id="KW-1185">Reference proteome</keyword>
<feature type="compositionally biased region" description="Polar residues" evidence="1">
    <location>
        <begin position="74"/>
        <end position="94"/>
    </location>
</feature>
<evidence type="ECO:0000313" key="3">
    <source>
        <dbReference type="Proteomes" id="UP000886523"/>
    </source>
</evidence>
<feature type="region of interest" description="Disordered" evidence="1">
    <location>
        <begin position="64"/>
        <end position="94"/>
    </location>
</feature>
<comment type="caution">
    <text evidence="2">The sequence shown here is derived from an EMBL/GenBank/DDBJ whole genome shotgun (WGS) entry which is preliminary data.</text>
</comment>
<protein>
    <submittedName>
        <fullName evidence="2">Uncharacterized protein</fullName>
    </submittedName>
</protein>
<dbReference type="Proteomes" id="UP000886523">
    <property type="component" value="Unassembled WGS sequence"/>
</dbReference>
<evidence type="ECO:0000313" key="2">
    <source>
        <dbReference type="EMBL" id="KAF9514417.1"/>
    </source>
</evidence>
<dbReference type="AlphaFoldDB" id="A0A9P6DUM7"/>
<feature type="region of interest" description="Disordered" evidence="1">
    <location>
        <begin position="468"/>
        <end position="494"/>
    </location>
</feature>
<name>A0A9P6DUM7_9AGAM</name>
<gene>
    <name evidence="2" type="ORF">BS47DRAFT_1361785</name>
</gene>
<reference evidence="2" key="1">
    <citation type="journal article" date="2020" name="Nat. Commun.">
        <title>Large-scale genome sequencing of mycorrhizal fungi provides insights into the early evolution of symbiotic traits.</title>
        <authorList>
            <person name="Miyauchi S."/>
            <person name="Kiss E."/>
            <person name="Kuo A."/>
            <person name="Drula E."/>
            <person name="Kohler A."/>
            <person name="Sanchez-Garcia M."/>
            <person name="Morin E."/>
            <person name="Andreopoulos B."/>
            <person name="Barry K.W."/>
            <person name="Bonito G."/>
            <person name="Buee M."/>
            <person name="Carver A."/>
            <person name="Chen C."/>
            <person name="Cichocki N."/>
            <person name="Clum A."/>
            <person name="Culley D."/>
            <person name="Crous P.W."/>
            <person name="Fauchery L."/>
            <person name="Girlanda M."/>
            <person name="Hayes R.D."/>
            <person name="Keri Z."/>
            <person name="LaButti K."/>
            <person name="Lipzen A."/>
            <person name="Lombard V."/>
            <person name="Magnuson J."/>
            <person name="Maillard F."/>
            <person name="Murat C."/>
            <person name="Nolan M."/>
            <person name="Ohm R.A."/>
            <person name="Pangilinan J."/>
            <person name="Pereira M.F."/>
            <person name="Perotto S."/>
            <person name="Peter M."/>
            <person name="Pfister S."/>
            <person name="Riley R."/>
            <person name="Sitrit Y."/>
            <person name="Stielow J.B."/>
            <person name="Szollosi G."/>
            <person name="Zifcakova L."/>
            <person name="Stursova M."/>
            <person name="Spatafora J.W."/>
            <person name="Tedersoo L."/>
            <person name="Vaario L.M."/>
            <person name="Yamada A."/>
            <person name="Yan M."/>
            <person name="Wang P."/>
            <person name="Xu J."/>
            <person name="Bruns T."/>
            <person name="Baldrian P."/>
            <person name="Vilgalys R."/>
            <person name="Dunand C."/>
            <person name="Henrissat B."/>
            <person name="Grigoriev I.V."/>
            <person name="Hibbett D."/>
            <person name="Nagy L.G."/>
            <person name="Martin F.M."/>
        </authorList>
    </citation>
    <scope>NUCLEOTIDE SEQUENCE</scope>
    <source>
        <strain evidence="2">UP504</strain>
    </source>
</reference>
<accession>A0A9P6DUM7</accession>
<dbReference type="EMBL" id="MU128961">
    <property type="protein sequence ID" value="KAF9514417.1"/>
    <property type="molecule type" value="Genomic_DNA"/>
</dbReference>
<feature type="region of interest" description="Disordered" evidence="1">
    <location>
        <begin position="1"/>
        <end position="52"/>
    </location>
</feature>
<sequence>MSGNPGPSAGDKRSLRDLGTSHPSAEGSFSEASNDMAPECTQAPWKIQETQKALESSKYIEAEAVQGQGKGSKSRGTSSAAQHPLGHSSSQLLGNQYSPMELDLQNIEIPISNVVHQTNDQLSTSYETYNGRDPCSNQWHAAHLNYLQILFKHLPDIGSIASQHDYLGSMVFTSYEDWRQSFGVDSFGDFLIDDIQFGPAFKDFSKTAFGERHIADATVENFSPDTFENVWQLAQLLSIRDAQLIDGSVFWGTGGTVAMIPDIIQSAFTHCPITDNPGLIDKCLVDIMNMANPFGKACPIPHGYAPADGQPTSATLIARPGAPVQEPHMMSEVNFLGKLTQAALMEDDWNNGDDNDNELEFEVRDSQDTNHEDANAKYAKLFEGLNVDEVAVKKDTLLKTLHEKRGAQDFEQAEEGQCGAVMARNTEMIKKKALHLHTFSSIALVAFLINEDLGDGHATSKIMLRYQSSKANGPSGTDEAAHEIKDKKHKASTN</sequence>